<dbReference type="SUPFAM" id="SSF50249">
    <property type="entry name" value="Nucleic acid-binding proteins"/>
    <property type="match status" value="1"/>
</dbReference>
<dbReference type="FunFam" id="3.30.420.140:FF:000001">
    <property type="entry name" value="RNA-binding transcriptional accessory protein"/>
    <property type="match status" value="1"/>
</dbReference>
<proteinExistence type="predicted"/>
<dbReference type="EMBL" id="SOAG01000013">
    <property type="protein sequence ID" value="TDS58142.1"/>
    <property type="molecule type" value="Genomic_DNA"/>
</dbReference>
<dbReference type="RefSeq" id="WP_133712594.1">
    <property type="nucleotide sequence ID" value="NZ_SOAG01000013.1"/>
</dbReference>
<dbReference type="InterPro" id="IPR012340">
    <property type="entry name" value="NA-bd_OB-fold"/>
</dbReference>
<dbReference type="Gene3D" id="2.40.50.140">
    <property type="entry name" value="Nucleic acid-binding proteins"/>
    <property type="match status" value="1"/>
</dbReference>
<dbReference type="InterPro" id="IPR032639">
    <property type="entry name" value="Tex_YqgF"/>
</dbReference>
<dbReference type="AlphaFoldDB" id="A0A4R7EXB8"/>
<sequence length="709" mass="80281">MDKIQYIKQQIVVPEQSIQSTLELFSEDCTIPFIARYRKDYTGNLDEVQVEQIQKFSIQFDTIVKRKEAILASIEEQGQLTDPLKEKIIQSFDLNEIEDIYLPFKKKRKTKADVARENGLEPLAKIIMAQKTDDLTYSAEKFLNSQVNSSESALQGARDIIAEWVNENIYVRKTLRRKFQRQSEISTKVVKAKKEEEAAQKYEQYFDWNEPLHKTASHRLLAMLRAVNEGFVKINISIDKEEALLFIEEAIVKYPHHEQTAKQIKQAIADAYKRLLEPAISNEVLQEYKLKADLQSIGVFSDNLSQLLLAAPLGEKRVLAIDPGFKTGCKVVCIDENGNLLYNETIFPHAPQKDTAMASKKIRSMANSYKIEAIAIGNGTASRETEFFIQRIAFDKPIQVFVVSEAGASVYSASKIAREEFPNYDVTVRGAVSIGRRLQDPLAELVKIEPKSIGVGQYQHDVDQTLLKQELDNVVMRCVNKVGINLNTASHSLLSYVSGIGEKLAENIVKYRTENGAFKSRKELKKVTRLGDKAYQQAAAFVRVLNSDYVLDNSAVHPEAYTLVERMAKDLKVNTEHLIGNKSLIQQINSNQYTSSLFGIHYIQDLLKELEKPGLDPRKKAKVLEFDPSLRTINDVEVGKVYNGIVNNITNFGCFVDIGIKESGLVHISQLKEGFVSDVNEVVKLHQHVVVKVLEVDHSKKRLQLTMKL</sequence>
<dbReference type="GO" id="GO:0005737">
    <property type="term" value="C:cytoplasm"/>
    <property type="evidence" value="ECO:0007669"/>
    <property type="project" value="UniProtKB-ARBA"/>
</dbReference>
<dbReference type="GO" id="GO:0003735">
    <property type="term" value="F:structural constituent of ribosome"/>
    <property type="evidence" value="ECO:0007669"/>
    <property type="project" value="TreeGrafter"/>
</dbReference>
<dbReference type="InterPro" id="IPR050437">
    <property type="entry name" value="Ribos_protein_bS1-like"/>
</dbReference>
<dbReference type="Gene3D" id="1.10.3500.10">
    <property type="entry name" value="Tex N-terminal region-like"/>
    <property type="match status" value="1"/>
</dbReference>
<dbReference type="SUPFAM" id="SSF53098">
    <property type="entry name" value="Ribonuclease H-like"/>
    <property type="match status" value="1"/>
</dbReference>
<comment type="caution">
    <text evidence="2">The sequence shown here is derived from an EMBL/GenBank/DDBJ whole genome shotgun (WGS) entry which is preliminary data.</text>
</comment>
<dbReference type="InterPro" id="IPR010994">
    <property type="entry name" value="RuvA_2-like"/>
</dbReference>
<dbReference type="GO" id="GO:0003729">
    <property type="term" value="F:mRNA binding"/>
    <property type="evidence" value="ECO:0007669"/>
    <property type="project" value="UniProtKB-ARBA"/>
</dbReference>
<dbReference type="InterPro" id="IPR044146">
    <property type="entry name" value="S1_Tex"/>
</dbReference>
<organism evidence="2 3">
    <name type="scientific">Myroides indicus</name>
    <dbReference type="NCBI Taxonomy" id="1323422"/>
    <lineage>
        <taxon>Bacteria</taxon>
        <taxon>Pseudomonadati</taxon>
        <taxon>Bacteroidota</taxon>
        <taxon>Flavobacteriia</taxon>
        <taxon>Flavobacteriales</taxon>
        <taxon>Flavobacteriaceae</taxon>
        <taxon>Myroides</taxon>
    </lineage>
</organism>
<dbReference type="InterPro" id="IPR055179">
    <property type="entry name" value="Tex-like_central_region"/>
</dbReference>
<dbReference type="CDD" id="cd05685">
    <property type="entry name" value="S1_Tex"/>
    <property type="match status" value="1"/>
</dbReference>
<name>A0A4R7EXB8_9FLAO</name>
<dbReference type="InterPro" id="IPR041692">
    <property type="entry name" value="HHH_9"/>
</dbReference>
<dbReference type="Pfam" id="PF12836">
    <property type="entry name" value="HHH_3"/>
    <property type="match status" value="1"/>
</dbReference>
<dbReference type="SMART" id="SM00732">
    <property type="entry name" value="YqgFc"/>
    <property type="match status" value="1"/>
</dbReference>
<dbReference type="FunFam" id="1.10.150.310:FF:000002">
    <property type="entry name" value="Putative transcription modulator/accessory protein"/>
    <property type="match status" value="1"/>
</dbReference>
<dbReference type="SUPFAM" id="SSF47781">
    <property type="entry name" value="RuvA domain 2-like"/>
    <property type="match status" value="2"/>
</dbReference>
<dbReference type="Gene3D" id="3.30.420.140">
    <property type="entry name" value="YqgF/RNase H-like domain"/>
    <property type="match status" value="1"/>
</dbReference>
<dbReference type="Pfam" id="PF22706">
    <property type="entry name" value="Tex_central_region"/>
    <property type="match status" value="1"/>
</dbReference>
<dbReference type="InterPro" id="IPR012337">
    <property type="entry name" value="RNaseH-like_sf"/>
</dbReference>
<protein>
    <recommendedName>
        <fullName evidence="1">S1 motif domain-containing protein</fullName>
    </recommendedName>
</protein>
<dbReference type="FunFam" id="2.40.50.140:FF:000051">
    <property type="entry name" value="RNA-binding transcriptional accessory protein"/>
    <property type="match status" value="1"/>
</dbReference>
<dbReference type="InterPro" id="IPR023319">
    <property type="entry name" value="Tex-like_HTH_dom_sf"/>
</dbReference>
<dbReference type="GO" id="GO:0006139">
    <property type="term" value="P:nucleobase-containing compound metabolic process"/>
    <property type="evidence" value="ECO:0007669"/>
    <property type="project" value="InterPro"/>
</dbReference>
<dbReference type="Pfam" id="PF16921">
    <property type="entry name" value="Tex_YqgF"/>
    <property type="match status" value="1"/>
</dbReference>
<dbReference type="Pfam" id="PF00575">
    <property type="entry name" value="S1"/>
    <property type="match status" value="1"/>
</dbReference>
<dbReference type="Proteomes" id="UP000295215">
    <property type="component" value="Unassembled WGS sequence"/>
</dbReference>
<reference evidence="2 3" key="1">
    <citation type="submission" date="2019-03" db="EMBL/GenBank/DDBJ databases">
        <title>Genomic Encyclopedia of Archaeal and Bacterial Type Strains, Phase II (KMG-II): from individual species to whole genera.</title>
        <authorList>
            <person name="Goeker M."/>
        </authorList>
    </citation>
    <scope>NUCLEOTIDE SEQUENCE [LARGE SCALE GENOMIC DNA]</scope>
    <source>
        <strain evidence="2 3">DSM 28213</strain>
    </source>
</reference>
<dbReference type="PANTHER" id="PTHR10724:SF10">
    <property type="entry name" value="S1 RNA-BINDING DOMAIN-CONTAINING PROTEIN 1"/>
    <property type="match status" value="1"/>
</dbReference>
<dbReference type="SMART" id="SM00316">
    <property type="entry name" value="S1"/>
    <property type="match status" value="1"/>
</dbReference>
<dbReference type="FunFam" id="1.10.10.650:FF:000001">
    <property type="entry name" value="S1 RNA-binding domain 1"/>
    <property type="match status" value="1"/>
</dbReference>
<gene>
    <name evidence="2" type="ORF">C8P70_11354</name>
</gene>
<dbReference type="Gene3D" id="1.10.150.310">
    <property type="entry name" value="Tex RuvX-like domain-like"/>
    <property type="match status" value="1"/>
</dbReference>
<dbReference type="PANTHER" id="PTHR10724">
    <property type="entry name" value="30S RIBOSOMAL PROTEIN S1"/>
    <property type="match status" value="1"/>
</dbReference>
<dbReference type="InterPro" id="IPR006641">
    <property type="entry name" value="YqgF/RNaseH-like_dom"/>
</dbReference>
<dbReference type="GO" id="GO:0006412">
    <property type="term" value="P:translation"/>
    <property type="evidence" value="ECO:0007669"/>
    <property type="project" value="TreeGrafter"/>
</dbReference>
<dbReference type="InterPro" id="IPR003029">
    <property type="entry name" value="S1_domain"/>
</dbReference>
<feature type="domain" description="S1 motif" evidence="1">
    <location>
        <begin position="639"/>
        <end position="708"/>
    </location>
</feature>
<dbReference type="Pfam" id="PF17674">
    <property type="entry name" value="HHH_9"/>
    <property type="match status" value="1"/>
</dbReference>
<dbReference type="Pfam" id="PF09371">
    <property type="entry name" value="Tex_N"/>
    <property type="match status" value="1"/>
</dbReference>
<evidence type="ECO:0000313" key="3">
    <source>
        <dbReference type="Proteomes" id="UP000295215"/>
    </source>
</evidence>
<keyword evidence="3" id="KW-1185">Reference proteome</keyword>
<accession>A0A4R7EXB8</accession>
<dbReference type="InterPro" id="IPR023323">
    <property type="entry name" value="Tex-like_dom_sf"/>
</dbReference>
<dbReference type="SUPFAM" id="SSF158832">
    <property type="entry name" value="Tex N-terminal region-like"/>
    <property type="match status" value="1"/>
</dbReference>
<evidence type="ECO:0000259" key="1">
    <source>
        <dbReference type="PROSITE" id="PS50126"/>
    </source>
</evidence>
<dbReference type="Gene3D" id="1.10.10.650">
    <property type="entry name" value="RuvA domain 2-like"/>
    <property type="match status" value="1"/>
</dbReference>
<dbReference type="OrthoDB" id="9804714at2"/>
<evidence type="ECO:0000313" key="2">
    <source>
        <dbReference type="EMBL" id="TDS58142.1"/>
    </source>
</evidence>
<dbReference type="InterPro" id="IPR037027">
    <property type="entry name" value="YqgF/RNaseH-like_dom_sf"/>
</dbReference>
<dbReference type="PROSITE" id="PS50126">
    <property type="entry name" value="S1"/>
    <property type="match status" value="1"/>
</dbReference>
<dbReference type="InterPro" id="IPR018974">
    <property type="entry name" value="Tex-like_N"/>
</dbReference>